<evidence type="ECO:0000256" key="1">
    <source>
        <dbReference type="ARBA" id="ARBA00004383"/>
    </source>
</evidence>
<evidence type="ECO:0000256" key="8">
    <source>
        <dbReference type="ARBA" id="ARBA00022989"/>
    </source>
</evidence>
<keyword evidence="5" id="KW-0997">Cell inner membrane</keyword>
<protein>
    <submittedName>
        <fullName evidence="12">TonB family protein</fullName>
    </submittedName>
</protein>
<keyword evidence="4" id="KW-1003">Cell membrane</keyword>
<dbReference type="Proteomes" id="UP000264589">
    <property type="component" value="Unassembled WGS sequence"/>
</dbReference>
<evidence type="ECO:0000256" key="10">
    <source>
        <dbReference type="SAM" id="SignalP"/>
    </source>
</evidence>
<keyword evidence="3" id="KW-0813">Transport</keyword>
<gene>
    <name evidence="12" type="ORF">DX908_11465</name>
</gene>
<proteinExistence type="inferred from homology"/>
<dbReference type="PANTHER" id="PTHR33446">
    <property type="entry name" value="PROTEIN TONB-RELATED"/>
    <property type="match status" value="1"/>
</dbReference>
<comment type="caution">
    <text evidence="12">The sequence shown here is derived from an EMBL/GenBank/DDBJ whole genome shotgun (WGS) entry which is preliminary data.</text>
</comment>
<evidence type="ECO:0000256" key="5">
    <source>
        <dbReference type="ARBA" id="ARBA00022519"/>
    </source>
</evidence>
<organism evidence="12 13">
    <name type="scientific">Parvularcula marina</name>
    <dbReference type="NCBI Taxonomy" id="2292771"/>
    <lineage>
        <taxon>Bacteria</taxon>
        <taxon>Pseudomonadati</taxon>
        <taxon>Pseudomonadota</taxon>
        <taxon>Alphaproteobacteria</taxon>
        <taxon>Parvularculales</taxon>
        <taxon>Parvularculaceae</taxon>
        <taxon>Parvularcula</taxon>
    </lineage>
</organism>
<dbReference type="Pfam" id="PF03544">
    <property type="entry name" value="TonB_C"/>
    <property type="match status" value="1"/>
</dbReference>
<feature type="chain" id="PRO_5016811317" evidence="10">
    <location>
        <begin position="24"/>
        <end position="242"/>
    </location>
</feature>
<dbReference type="GO" id="GO:0005886">
    <property type="term" value="C:plasma membrane"/>
    <property type="evidence" value="ECO:0007669"/>
    <property type="project" value="UniProtKB-SubCell"/>
</dbReference>
<sequence length="242" mass="26938">MRRSILGITTLLLSCMSIAPAFAAEEKTPEPLQQPAPPLGMYLHCVAPDAIPEDGYVGSVDVAYGLTRTGRTIDLEVSSSTDPCLEDSATKMVGLWIYNPRSIPKPKRGAPLQMNATLKYQLFDENEANKEEYLIRLREAIIVRRKTGNDAVPERRKPPALNDFRDCIRSADFRLERVVVAFDVSPEGKPVNTRILGSSSKCFEKAAIRSVERWTYAPRMIDGKPAAHTDITSSIEFQIGER</sequence>
<dbReference type="Gene3D" id="3.30.1150.10">
    <property type="match status" value="1"/>
</dbReference>
<dbReference type="NCBIfam" id="TIGR01352">
    <property type="entry name" value="tonB_Cterm"/>
    <property type="match status" value="1"/>
</dbReference>
<evidence type="ECO:0000256" key="4">
    <source>
        <dbReference type="ARBA" id="ARBA00022475"/>
    </source>
</evidence>
<dbReference type="AlphaFoldDB" id="A0A371RK48"/>
<evidence type="ECO:0000256" key="3">
    <source>
        <dbReference type="ARBA" id="ARBA00022448"/>
    </source>
</evidence>
<keyword evidence="8" id="KW-1133">Transmembrane helix</keyword>
<dbReference type="GO" id="GO:0055085">
    <property type="term" value="P:transmembrane transport"/>
    <property type="evidence" value="ECO:0007669"/>
    <property type="project" value="InterPro"/>
</dbReference>
<dbReference type="InParanoid" id="A0A371RK48"/>
<evidence type="ECO:0000313" key="12">
    <source>
        <dbReference type="EMBL" id="RFB05830.1"/>
    </source>
</evidence>
<dbReference type="SUPFAM" id="SSF74653">
    <property type="entry name" value="TolA/TonB C-terminal domain"/>
    <property type="match status" value="2"/>
</dbReference>
<keyword evidence="13" id="KW-1185">Reference proteome</keyword>
<dbReference type="InterPro" id="IPR051045">
    <property type="entry name" value="TonB-dependent_transducer"/>
</dbReference>
<evidence type="ECO:0000256" key="2">
    <source>
        <dbReference type="ARBA" id="ARBA00006555"/>
    </source>
</evidence>
<dbReference type="GO" id="GO:0015031">
    <property type="term" value="P:protein transport"/>
    <property type="evidence" value="ECO:0007669"/>
    <property type="project" value="UniProtKB-KW"/>
</dbReference>
<evidence type="ECO:0000256" key="7">
    <source>
        <dbReference type="ARBA" id="ARBA00022927"/>
    </source>
</evidence>
<comment type="subcellular location">
    <subcellularLocation>
        <location evidence="1">Cell inner membrane</location>
        <topology evidence="1">Single-pass membrane protein</topology>
        <orientation evidence="1">Periplasmic side</orientation>
    </subcellularLocation>
</comment>
<dbReference type="RefSeq" id="WP_116392463.1">
    <property type="nucleotide sequence ID" value="NZ_QUQO01000001.1"/>
</dbReference>
<dbReference type="InterPro" id="IPR037682">
    <property type="entry name" value="TonB_C"/>
</dbReference>
<keyword evidence="9" id="KW-0472">Membrane</keyword>
<keyword evidence="6" id="KW-0812">Transmembrane</keyword>
<evidence type="ECO:0000256" key="6">
    <source>
        <dbReference type="ARBA" id="ARBA00022692"/>
    </source>
</evidence>
<accession>A0A371RK48</accession>
<keyword evidence="7" id="KW-0653">Protein transport</keyword>
<feature type="signal peptide" evidence="10">
    <location>
        <begin position="1"/>
        <end position="23"/>
    </location>
</feature>
<reference evidence="12 13" key="1">
    <citation type="submission" date="2018-08" db="EMBL/GenBank/DDBJ databases">
        <title>Parvularcula sp. SM1705, isolated from surface water of the South Sea China.</title>
        <authorList>
            <person name="Sun L."/>
        </authorList>
    </citation>
    <scope>NUCLEOTIDE SEQUENCE [LARGE SCALE GENOMIC DNA]</scope>
    <source>
        <strain evidence="12 13">SM1705</strain>
    </source>
</reference>
<evidence type="ECO:0000259" key="11">
    <source>
        <dbReference type="Pfam" id="PF03544"/>
    </source>
</evidence>
<dbReference type="InterPro" id="IPR006260">
    <property type="entry name" value="TonB/TolA_C"/>
</dbReference>
<dbReference type="EMBL" id="QUQO01000001">
    <property type="protein sequence ID" value="RFB05830.1"/>
    <property type="molecule type" value="Genomic_DNA"/>
</dbReference>
<keyword evidence="10" id="KW-0732">Signal</keyword>
<evidence type="ECO:0000313" key="13">
    <source>
        <dbReference type="Proteomes" id="UP000264589"/>
    </source>
</evidence>
<evidence type="ECO:0000256" key="9">
    <source>
        <dbReference type="ARBA" id="ARBA00023136"/>
    </source>
</evidence>
<feature type="domain" description="TonB C-terminal" evidence="11">
    <location>
        <begin position="177"/>
        <end position="238"/>
    </location>
</feature>
<dbReference type="OrthoDB" id="7630804at2"/>
<dbReference type="PROSITE" id="PS51257">
    <property type="entry name" value="PROKAR_LIPOPROTEIN"/>
    <property type="match status" value="1"/>
</dbReference>
<comment type="similarity">
    <text evidence="2">Belongs to the TonB family.</text>
</comment>
<name>A0A371RK48_9PROT</name>